<dbReference type="CDD" id="cd04301">
    <property type="entry name" value="NAT_SF"/>
    <property type="match status" value="1"/>
</dbReference>
<accession>A0ABT2TMX7</accession>
<dbReference type="Proteomes" id="UP001652442">
    <property type="component" value="Unassembled WGS sequence"/>
</dbReference>
<dbReference type="InterPro" id="IPR000182">
    <property type="entry name" value="GNAT_dom"/>
</dbReference>
<dbReference type="EMBL" id="JAOQJQ010000007">
    <property type="protein sequence ID" value="MCU6763452.1"/>
    <property type="molecule type" value="Genomic_DNA"/>
</dbReference>
<keyword evidence="3" id="KW-1185">Reference proteome</keyword>
<dbReference type="PROSITE" id="PS51186">
    <property type="entry name" value="GNAT"/>
    <property type="match status" value="1"/>
</dbReference>
<proteinExistence type="predicted"/>
<feature type="domain" description="N-acetyltransferase" evidence="1">
    <location>
        <begin position="1"/>
        <end position="160"/>
    </location>
</feature>
<evidence type="ECO:0000313" key="2">
    <source>
        <dbReference type="EMBL" id="MCU6763452.1"/>
    </source>
</evidence>
<reference evidence="2 3" key="1">
    <citation type="journal article" date="2021" name="ISME Commun">
        <title>Automated analysis of genomic sequences facilitates high-throughput and comprehensive description of bacteria.</title>
        <authorList>
            <person name="Hitch T.C.A."/>
        </authorList>
    </citation>
    <scope>NUCLEOTIDE SEQUENCE [LARGE SCALE GENOMIC DNA]</scope>
    <source>
        <strain evidence="2 3">Sanger_109</strain>
    </source>
</reference>
<sequence length="183" mass="21723">MELRKAEKKDRPAIRRLYKSAFPFRERKPFFMLMQKRNQPGVLVLDDGGFCGFVSMIRVKDILYIGYLAIDPLMRGQNYGSRILGLLKEKYPEMRIMLEIERLDENAPNKEQRKRRRIFYHRNGFISSDLFVYVIHCEFEILTMNGKITFQEYEEALRADFGPAVYRFIKKPSRMEGYAEGTV</sequence>
<protein>
    <submittedName>
        <fullName evidence="2">GNAT family N-acetyltransferase</fullName>
    </submittedName>
</protein>
<dbReference type="RefSeq" id="WP_158426094.1">
    <property type="nucleotide sequence ID" value="NZ_JAOQJQ010000007.1"/>
</dbReference>
<dbReference type="InterPro" id="IPR016181">
    <property type="entry name" value="Acyl_CoA_acyltransferase"/>
</dbReference>
<evidence type="ECO:0000259" key="1">
    <source>
        <dbReference type="PROSITE" id="PS51186"/>
    </source>
</evidence>
<name>A0ABT2TMX7_9FIRM</name>
<organism evidence="2 3">
    <name type="scientific">Brotonthovivens ammoniilytica</name>
    <dbReference type="NCBI Taxonomy" id="2981725"/>
    <lineage>
        <taxon>Bacteria</taxon>
        <taxon>Bacillati</taxon>
        <taxon>Bacillota</taxon>
        <taxon>Clostridia</taxon>
        <taxon>Lachnospirales</taxon>
        <taxon>Lachnospiraceae</taxon>
        <taxon>Brotonthovivens</taxon>
    </lineage>
</organism>
<gene>
    <name evidence="2" type="ORF">OCV88_14145</name>
</gene>
<dbReference type="Pfam" id="PF13508">
    <property type="entry name" value="Acetyltransf_7"/>
    <property type="match status" value="1"/>
</dbReference>
<evidence type="ECO:0000313" key="3">
    <source>
        <dbReference type="Proteomes" id="UP001652442"/>
    </source>
</evidence>
<dbReference type="SUPFAM" id="SSF55729">
    <property type="entry name" value="Acyl-CoA N-acyltransferases (Nat)"/>
    <property type="match status" value="1"/>
</dbReference>
<dbReference type="Gene3D" id="3.40.630.30">
    <property type="match status" value="1"/>
</dbReference>
<comment type="caution">
    <text evidence="2">The sequence shown here is derived from an EMBL/GenBank/DDBJ whole genome shotgun (WGS) entry which is preliminary data.</text>
</comment>